<dbReference type="Proteomes" id="UP000683360">
    <property type="component" value="Unassembled WGS sequence"/>
</dbReference>
<dbReference type="EMBL" id="CAJPWZ010000457">
    <property type="protein sequence ID" value="CAG2192902.1"/>
    <property type="molecule type" value="Genomic_DNA"/>
</dbReference>
<feature type="region of interest" description="Disordered" evidence="1">
    <location>
        <begin position="1"/>
        <end position="23"/>
    </location>
</feature>
<dbReference type="AlphaFoldDB" id="A0A8S3QBT8"/>
<dbReference type="InterPro" id="IPR035897">
    <property type="entry name" value="Toll_tir_struct_dom_sf"/>
</dbReference>
<evidence type="ECO:0000259" key="2">
    <source>
        <dbReference type="PROSITE" id="PS50104"/>
    </source>
</evidence>
<dbReference type="PROSITE" id="PS50104">
    <property type="entry name" value="TIR"/>
    <property type="match status" value="1"/>
</dbReference>
<evidence type="ECO:0000313" key="4">
    <source>
        <dbReference type="Proteomes" id="UP000683360"/>
    </source>
</evidence>
<dbReference type="InterPro" id="IPR038623">
    <property type="entry name" value="STING_C_sf"/>
</dbReference>
<dbReference type="SUPFAM" id="SSF52200">
    <property type="entry name" value="Toll/Interleukin receptor TIR domain"/>
    <property type="match status" value="1"/>
</dbReference>
<keyword evidence="4" id="KW-1185">Reference proteome</keyword>
<name>A0A8S3QBT8_MYTED</name>
<organism evidence="3 4">
    <name type="scientific">Mytilus edulis</name>
    <name type="common">Blue mussel</name>
    <dbReference type="NCBI Taxonomy" id="6550"/>
    <lineage>
        <taxon>Eukaryota</taxon>
        <taxon>Metazoa</taxon>
        <taxon>Spiralia</taxon>
        <taxon>Lophotrochozoa</taxon>
        <taxon>Mollusca</taxon>
        <taxon>Bivalvia</taxon>
        <taxon>Autobranchia</taxon>
        <taxon>Pteriomorphia</taxon>
        <taxon>Mytilida</taxon>
        <taxon>Mytiloidea</taxon>
        <taxon>Mytilidae</taxon>
        <taxon>Mytilinae</taxon>
        <taxon>Mytilus</taxon>
    </lineage>
</organism>
<dbReference type="Gene3D" id="3.40.50.12100">
    <property type="entry name" value="Stimulator of interferon genes protein"/>
    <property type="match status" value="1"/>
</dbReference>
<gene>
    <name evidence="3" type="ORF">MEDL_8054</name>
</gene>
<proteinExistence type="predicted"/>
<dbReference type="InterPro" id="IPR000157">
    <property type="entry name" value="TIR_dom"/>
</dbReference>
<sequence>MEDKHLARFSHTYPGGVREEGSTTAAQFTTEDKELQLGRFYYTMNSTLNHFLDCIDTARKGNQPPQIDRLESEEELRYEFQVYVARTDHNDDRQKAQHIMDYLREKGIADSDILDADSFLAGSTWSQKLKAASCKCRWFIFLLTKNALQDKSLNYNVISALGRDIPMETQMVLPAGDVAYGLAWGYVTNYLMKILPEVLNGISPAFEENAVKNFRCPHKLFIVIPKSCSAGNVLNDKQNDSGRIEDFSKLQLCIHLDQVEHSTEMYFVGQYAAPVTCLQEMKTWNIAGVNLETMASEANRFYEIVSQLMRNAVPEKAQYDSFLSRYNGAENPEYERLTMKGLLDLLS</sequence>
<evidence type="ECO:0000256" key="1">
    <source>
        <dbReference type="SAM" id="MobiDB-lite"/>
    </source>
</evidence>
<dbReference type="OrthoDB" id="6072910at2759"/>
<dbReference type="InterPro" id="IPR055432">
    <property type="entry name" value="STING_LBD"/>
</dbReference>
<dbReference type="Gene3D" id="3.40.50.10140">
    <property type="entry name" value="Toll/interleukin-1 receptor homology (TIR) domain"/>
    <property type="match status" value="1"/>
</dbReference>
<comment type="caution">
    <text evidence="3">The sequence shown here is derived from an EMBL/GenBank/DDBJ whole genome shotgun (WGS) entry which is preliminary data.</text>
</comment>
<reference evidence="3" key="1">
    <citation type="submission" date="2021-03" db="EMBL/GenBank/DDBJ databases">
        <authorList>
            <person name="Bekaert M."/>
        </authorList>
    </citation>
    <scope>NUCLEOTIDE SEQUENCE</scope>
</reference>
<evidence type="ECO:0000313" key="3">
    <source>
        <dbReference type="EMBL" id="CAG2192902.1"/>
    </source>
</evidence>
<feature type="domain" description="TIR" evidence="2">
    <location>
        <begin position="78"/>
        <end position="218"/>
    </location>
</feature>
<dbReference type="Gene3D" id="1.20.5.5200">
    <property type="match status" value="1"/>
</dbReference>
<accession>A0A8S3QBT8</accession>
<dbReference type="Pfam" id="PF15009">
    <property type="entry name" value="STING_LBD"/>
    <property type="match status" value="1"/>
</dbReference>
<protein>
    <recommendedName>
        <fullName evidence="2">TIR domain-containing protein</fullName>
    </recommendedName>
</protein>
<dbReference type="GO" id="GO:0007165">
    <property type="term" value="P:signal transduction"/>
    <property type="evidence" value="ECO:0007669"/>
    <property type="project" value="InterPro"/>
</dbReference>